<dbReference type="PANTHER" id="PTHR23088">
    <property type="entry name" value="NITRILASE-RELATED"/>
    <property type="match status" value="1"/>
</dbReference>
<dbReference type="CDD" id="cd07572">
    <property type="entry name" value="nit"/>
    <property type="match status" value="1"/>
</dbReference>
<evidence type="ECO:0000313" key="3">
    <source>
        <dbReference type="EMBL" id="AXF85941.1"/>
    </source>
</evidence>
<gene>
    <name evidence="3" type="ORF">DTO96_101681</name>
</gene>
<evidence type="ECO:0000313" key="4">
    <source>
        <dbReference type="Proteomes" id="UP000252182"/>
    </source>
</evidence>
<dbReference type="AlphaFoldDB" id="A0A345DC53"/>
<dbReference type="EMBL" id="CP031124">
    <property type="protein sequence ID" value="AXF85941.1"/>
    <property type="molecule type" value="Genomic_DNA"/>
</dbReference>
<sequence>MSSNNSISEDHDVAPRIACVQMVSSTDVLVNISTARELIAKAVADGAQVVVLPEYFCIMGRNETDKLAVAEDFVGEATHVGTPLQHFLRQQAIQHQIYLIAGTVPLKSNDPNKVFNTTIVYAPTGRIEARYDKIHLFGFTNGIESYNEGDAIMAGDATAPCIWDSPWGRIGIAICYDIRFPELFRMAGEVIAWVVVAAFTYTTGQAHWEILLRARAIENQCYLAACGQGGTHENGRRTFGHTMWIDPWGAVQAVLPEGVGVVSGNLLNSRIARVRASLPALKHRVMSCGSALEQPVKDGK</sequence>
<feature type="domain" description="CN hydrolase" evidence="2">
    <location>
        <begin position="15"/>
        <end position="268"/>
    </location>
</feature>
<dbReference type="InterPro" id="IPR003010">
    <property type="entry name" value="C-N_Hydrolase"/>
</dbReference>
<dbReference type="RefSeq" id="WP_114563076.1">
    <property type="nucleotide sequence ID" value="NZ_CP031124.1"/>
</dbReference>
<organism evidence="3 4">
    <name type="scientific">Ephemeroptericola cinctiostellae</name>
    <dbReference type="NCBI Taxonomy" id="2268024"/>
    <lineage>
        <taxon>Bacteria</taxon>
        <taxon>Pseudomonadati</taxon>
        <taxon>Pseudomonadota</taxon>
        <taxon>Betaproteobacteria</taxon>
        <taxon>Burkholderiales</taxon>
        <taxon>Burkholderiaceae</taxon>
        <taxon>Ephemeroptericola</taxon>
    </lineage>
</organism>
<dbReference type="OrthoDB" id="9811121at2"/>
<dbReference type="PANTHER" id="PTHR23088:SF27">
    <property type="entry name" value="DEAMINATED GLUTATHIONE AMIDASE"/>
    <property type="match status" value="1"/>
</dbReference>
<evidence type="ECO:0000256" key="1">
    <source>
        <dbReference type="ARBA" id="ARBA00022801"/>
    </source>
</evidence>
<dbReference type="GO" id="GO:0106008">
    <property type="term" value="F:2-oxoglutaramate amidase activity"/>
    <property type="evidence" value="ECO:0007669"/>
    <property type="project" value="UniProtKB-EC"/>
</dbReference>
<proteinExistence type="predicted"/>
<dbReference type="EC" id="3.5.1.111" evidence="3"/>
<dbReference type="InterPro" id="IPR036526">
    <property type="entry name" value="C-N_Hydrolase_sf"/>
</dbReference>
<protein>
    <submittedName>
        <fullName evidence="3">2-oxoglutaramate amidase</fullName>
        <ecNumber evidence="3">3.5.1.111</ecNumber>
    </submittedName>
</protein>
<accession>A0A345DC53</accession>
<dbReference type="Pfam" id="PF00795">
    <property type="entry name" value="CN_hydrolase"/>
    <property type="match status" value="1"/>
</dbReference>
<dbReference type="KEGG" id="hyf:DTO96_101681"/>
<keyword evidence="1 3" id="KW-0378">Hydrolase</keyword>
<keyword evidence="4" id="KW-1185">Reference proteome</keyword>
<dbReference type="SUPFAM" id="SSF56317">
    <property type="entry name" value="Carbon-nitrogen hydrolase"/>
    <property type="match status" value="1"/>
</dbReference>
<dbReference type="Gene3D" id="3.60.110.10">
    <property type="entry name" value="Carbon-nitrogen hydrolase"/>
    <property type="match status" value="1"/>
</dbReference>
<evidence type="ECO:0000259" key="2">
    <source>
        <dbReference type="PROSITE" id="PS50263"/>
    </source>
</evidence>
<reference evidence="4" key="1">
    <citation type="submission" date="2018-07" db="EMBL/GenBank/DDBJ databases">
        <authorList>
            <person name="Kim H."/>
        </authorList>
    </citation>
    <scope>NUCLEOTIDE SEQUENCE [LARGE SCALE GENOMIC DNA]</scope>
    <source>
        <strain evidence="4">F02</strain>
    </source>
</reference>
<dbReference type="Proteomes" id="UP000252182">
    <property type="component" value="Chromosome"/>
</dbReference>
<dbReference type="PROSITE" id="PS50263">
    <property type="entry name" value="CN_HYDROLASE"/>
    <property type="match status" value="1"/>
</dbReference>
<dbReference type="InterPro" id="IPR045254">
    <property type="entry name" value="Nit1/2_C-N_Hydrolase"/>
</dbReference>
<name>A0A345DC53_9BURK</name>